<name>A0A6S6W259_9PLEO</name>
<sequence length="375" mass="42977">MGFSRINKSNVSGGSPYPEYWQQGRQGRRSLSTNSTAITLTPQARRTFQESFAKFEKTVVKRSKDDRRDFADTTLRDVWEAVMEIEQQLAARQCLRNLKRIEPFLNGLEAYSKVVEVLCNGTPFMLWIWLASDHISAFETLISAYAQIAENLPRFDRLSNAFRNHSDFQQLIAVLYSDILEFHRQSYKFFWKSGELSWPKYRHASLVDKEANAYSIAEVMIWRKEAREAAVKVEKERSAAKLAETLSWLGIDQIPGCDQSYQDNTLNRLSDDCCAGTTDWTSRHPRTKAWLQDGRGPLFLWLKGKPGSGKSTIVAVATLRPSFTKNKRTNGTVVIAGSISRFIYRSTWYTTFMVSLGSEFPKNKGSTHRIFAIFR</sequence>
<dbReference type="Pfam" id="PF24809">
    <property type="entry name" value="DUF7708"/>
    <property type="match status" value="1"/>
</dbReference>
<gene>
    <name evidence="5" type="ORF">PTTW11_05096</name>
</gene>
<reference evidence="5" key="1">
    <citation type="submission" date="2021-02" db="EMBL/GenBank/DDBJ databases">
        <authorList>
            <person name="Syme A R."/>
            <person name="Syme A R."/>
            <person name="Moolhuijzen P."/>
        </authorList>
    </citation>
    <scope>NUCLEOTIDE SEQUENCE</scope>
    <source>
        <strain evidence="5">W1-1</strain>
    </source>
</reference>
<dbReference type="Proteomes" id="UP000472372">
    <property type="component" value="Chromosome 4"/>
</dbReference>
<dbReference type="InterPro" id="IPR056884">
    <property type="entry name" value="NPHP3-like_N"/>
</dbReference>
<feature type="domain" description="Nephrocystin 3-like N-terminal" evidence="4">
    <location>
        <begin position="276"/>
        <end position="316"/>
    </location>
</feature>
<evidence type="ECO:0000256" key="1">
    <source>
        <dbReference type="ARBA" id="ARBA00022737"/>
    </source>
</evidence>
<feature type="domain" description="DUF7708" evidence="3">
    <location>
        <begin position="104"/>
        <end position="193"/>
    </location>
</feature>
<evidence type="ECO:0000313" key="5">
    <source>
        <dbReference type="EMBL" id="CAE7032871.1"/>
    </source>
</evidence>
<proteinExistence type="predicted"/>
<dbReference type="EMBL" id="HG992980">
    <property type="protein sequence ID" value="CAE7032871.1"/>
    <property type="molecule type" value="Genomic_DNA"/>
</dbReference>
<keyword evidence="1" id="KW-0677">Repeat</keyword>
<dbReference type="PANTHER" id="PTHR10039">
    <property type="entry name" value="AMELOGENIN"/>
    <property type="match status" value="1"/>
</dbReference>
<feature type="compositionally biased region" description="Polar residues" evidence="2">
    <location>
        <begin position="1"/>
        <end position="13"/>
    </location>
</feature>
<dbReference type="AlphaFoldDB" id="A0A6S6W259"/>
<evidence type="ECO:0000313" key="6">
    <source>
        <dbReference type="Proteomes" id="UP000472372"/>
    </source>
</evidence>
<feature type="region of interest" description="Disordered" evidence="2">
    <location>
        <begin position="1"/>
        <end position="36"/>
    </location>
</feature>
<evidence type="ECO:0000259" key="4">
    <source>
        <dbReference type="Pfam" id="PF24883"/>
    </source>
</evidence>
<evidence type="ECO:0000256" key="2">
    <source>
        <dbReference type="SAM" id="MobiDB-lite"/>
    </source>
</evidence>
<organism evidence="5 6">
    <name type="scientific">Pyrenophora teres f. teres</name>
    <dbReference type="NCBI Taxonomy" id="97479"/>
    <lineage>
        <taxon>Eukaryota</taxon>
        <taxon>Fungi</taxon>
        <taxon>Dikarya</taxon>
        <taxon>Ascomycota</taxon>
        <taxon>Pezizomycotina</taxon>
        <taxon>Dothideomycetes</taxon>
        <taxon>Pleosporomycetidae</taxon>
        <taxon>Pleosporales</taxon>
        <taxon>Pleosporineae</taxon>
        <taxon>Pleosporaceae</taxon>
        <taxon>Pyrenophora</taxon>
    </lineage>
</organism>
<feature type="compositionally biased region" description="Polar residues" evidence="2">
    <location>
        <begin position="23"/>
        <end position="36"/>
    </location>
</feature>
<dbReference type="Pfam" id="PF24883">
    <property type="entry name" value="NPHP3_N"/>
    <property type="match status" value="1"/>
</dbReference>
<dbReference type="PANTHER" id="PTHR10039:SF14">
    <property type="entry name" value="NACHT DOMAIN-CONTAINING PROTEIN"/>
    <property type="match status" value="1"/>
</dbReference>
<dbReference type="InterPro" id="IPR056125">
    <property type="entry name" value="DUF7708"/>
</dbReference>
<protein>
    <submittedName>
        <fullName evidence="5">Uncharacterized protein</fullName>
    </submittedName>
</protein>
<accession>A0A6S6W259</accession>
<evidence type="ECO:0000259" key="3">
    <source>
        <dbReference type="Pfam" id="PF24809"/>
    </source>
</evidence>